<dbReference type="EMBL" id="CABITT030000008">
    <property type="protein sequence ID" value="VVB13671.1"/>
    <property type="molecule type" value="Genomic_DNA"/>
</dbReference>
<keyword evidence="2" id="KW-0732">Signal</keyword>
<gene>
    <name evidence="4" type="ORF">ANE_LOCUS24115</name>
</gene>
<dbReference type="OrthoDB" id="1724830at2759"/>
<evidence type="ECO:0000256" key="2">
    <source>
        <dbReference type="ARBA" id="ARBA00022729"/>
    </source>
</evidence>
<dbReference type="AlphaFoldDB" id="A0A565CJH0"/>
<evidence type="ECO:0000313" key="5">
    <source>
        <dbReference type="Proteomes" id="UP000489600"/>
    </source>
</evidence>
<dbReference type="InterPro" id="IPR006918">
    <property type="entry name" value="COBRA_pln"/>
</dbReference>
<reference evidence="4" key="1">
    <citation type="submission" date="2019-07" db="EMBL/GenBank/DDBJ databases">
        <authorList>
            <person name="Dittberner H."/>
        </authorList>
    </citation>
    <scope>NUCLEOTIDE SEQUENCE [LARGE SCALE GENOMIC DNA]</scope>
</reference>
<dbReference type="GO" id="GO:0010215">
    <property type="term" value="P:cellulose microfibril organization"/>
    <property type="evidence" value="ECO:0007669"/>
    <property type="project" value="InterPro"/>
</dbReference>
<dbReference type="GO" id="GO:0005886">
    <property type="term" value="C:plasma membrane"/>
    <property type="evidence" value="ECO:0007669"/>
    <property type="project" value="TreeGrafter"/>
</dbReference>
<keyword evidence="5" id="KW-1185">Reference proteome</keyword>
<dbReference type="Pfam" id="PF04833">
    <property type="entry name" value="COBRA"/>
    <property type="match status" value="1"/>
</dbReference>
<dbReference type="PANTHER" id="PTHR31673">
    <property type="entry name" value="PROTEIN COBRA"/>
    <property type="match status" value="1"/>
</dbReference>
<accession>A0A565CJH0</accession>
<name>A0A565CJH0_9BRAS</name>
<evidence type="ECO:0000256" key="3">
    <source>
        <dbReference type="ARBA" id="ARBA00023180"/>
    </source>
</evidence>
<dbReference type="GO" id="GO:0052324">
    <property type="term" value="P:plant-type cell wall cellulose biosynthetic process"/>
    <property type="evidence" value="ECO:0007669"/>
    <property type="project" value="TreeGrafter"/>
</dbReference>
<sequence>MTKKIGRFLIRDGHWDGDGLKTKWILNIFGAETTEKGDCSRFKQNIPHSCVRNPRVVDLLPGVPFNQKIANCCKGGVLDSESATAFQISVGNAGTTVMMPKQQYVCGPTRKVNAIVLCHLTWYVSCVFYKETSMSS</sequence>
<dbReference type="PANTHER" id="PTHR31673:SF23">
    <property type="entry name" value="COBRA-LIKE PROTEIN 4"/>
    <property type="match status" value="1"/>
</dbReference>
<evidence type="ECO:0000313" key="4">
    <source>
        <dbReference type="EMBL" id="VVB13671.1"/>
    </source>
</evidence>
<comment type="caution">
    <text evidence="4">The sequence shown here is derived from an EMBL/GenBank/DDBJ whole genome shotgun (WGS) entry which is preliminary data.</text>
</comment>
<keyword evidence="3" id="KW-0325">Glycoprotein</keyword>
<evidence type="ECO:0000256" key="1">
    <source>
        <dbReference type="ARBA" id="ARBA00005507"/>
    </source>
</evidence>
<comment type="similarity">
    <text evidence="1">Belongs to the COBRA family.</text>
</comment>
<proteinExistence type="inferred from homology"/>
<organism evidence="4 5">
    <name type="scientific">Arabis nemorensis</name>
    <dbReference type="NCBI Taxonomy" id="586526"/>
    <lineage>
        <taxon>Eukaryota</taxon>
        <taxon>Viridiplantae</taxon>
        <taxon>Streptophyta</taxon>
        <taxon>Embryophyta</taxon>
        <taxon>Tracheophyta</taxon>
        <taxon>Spermatophyta</taxon>
        <taxon>Magnoliopsida</taxon>
        <taxon>eudicotyledons</taxon>
        <taxon>Gunneridae</taxon>
        <taxon>Pentapetalae</taxon>
        <taxon>rosids</taxon>
        <taxon>malvids</taxon>
        <taxon>Brassicales</taxon>
        <taxon>Brassicaceae</taxon>
        <taxon>Arabideae</taxon>
        <taxon>Arabis</taxon>
    </lineage>
</organism>
<evidence type="ECO:0008006" key="6">
    <source>
        <dbReference type="Google" id="ProtNLM"/>
    </source>
</evidence>
<dbReference type="Proteomes" id="UP000489600">
    <property type="component" value="Unassembled WGS sequence"/>
</dbReference>
<protein>
    <recommendedName>
        <fullName evidence="6">COBRA-like protein</fullName>
    </recommendedName>
</protein>